<dbReference type="InterPro" id="IPR005754">
    <property type="entry name" value="Sortase"/>
</dbReference>
<dbReference type="InterPro" id="IPR023365">
    <property type="entry name" value="Sortase_dom-sf"/>
</dbReference>
<dbReference type="Proteomes" id="UP000006787">
    <property type="component" value="Unassembled WGS sequence"/>
</dbReference>
<dbReference type="Gene3D" id="2.40.260.10">
    <property type="entry name" value="Sortase"/>
    <property type="match status" value="1"/>
</dbReference>
<evidence type="ECO:0000256" key="3">
    <source>
        <dbReference type="ARBA" id="ARBA00022807"/>
    </source>
</evidence>
<keyword evidence="5" id="KW-0472">Membrane</keyword>
<proteinExistence type="predicted"/>
<keyword evidence="5" id="KW-0812">Transmembrane</keyword>
<feature type="active site" description="Proton donor/acceptor" evidence="4">
    <location>
        <position position="133"/>
    </location>
</feature>
<gene>
    <name evidence="6" type="ORF">C426_1840</name>
</gene>
<evidence type="ECO:0000256" key="5">
    <source>
        <dbReference type="SAM" id="Phobius"/>
    </source>
</evidence>
<keyword evidence="2" id="KW-0378">Hydrolase</keyword>
<reference evidence="6 7" key="1">
    <citation type="journal article" date="2012" name="J. Bacteriol.">
        <title>Genome Sequence of the Bacteriocin-Producing Strain Lactococcus garvieae DCC43.</title>
        <authorList>
            <person name="Gabrielsen C."/>
            <person name="Brede D.A."/>
            <person name="Hernandez P.E."/>
            <person name="Nes I.F."/>
            <person name="Diep D.B."/>
        </authorList>
    </citation>
    <scope>NUCLEOTIDE SEQUENCE [LARGE SCALE GENOMIC DNA]</scope>
    <source>
        <strain evidence="6 7">DCC43</strain>
    </source>
</reference>
<dbReference type="eggNOG" id="COG3764">
    <property type="taxonomic scope" value="Bacteria"/>
</dbReference>
<dbReference type="PATRIC" id="fig|1231377.3.peg.1820"/>
<evidence type="ECO:0000256" key="2">
    <source>
        <dbReference type="ARBA" id="ARBA00022801"/>
    </source>
</evidence>
<dbReference type="AlphaFoldDB" id="K2PKP0"/>
<evidence type="ECO:0000256" key="4">
    <source>
        <dbReference type="PIRSR" id="PIRSR605754-1"/>
    </source>
</evidence>
<organism evidence="6 7">
    <name type="scientific">Lactococcus garvieae DCC43</name>
    <dbReference type="NCBI Taxonomy" id="1231377"/>
    <lineage>
        <taxon>Bacteria</taxon>
        <taxon>Bacillati</taxon>
        <taxon>Bacillota</taxon>
        <taxon>Bacilli</taxon>
        <taxon>Lactobacillales</taxon>
        <taxon>Streptococcaceae</taxon>
        <taxon>Lactococcus</taxon>
    </lineage>
</organism>
<dbReference type="GO" id="GO:0008234">
    <property type="term" value="F:cysteine-type peptidase activity"/>
    <property type="evidence" value="ECO:0007669"/>
    <property type="project" value="UniProtKB-KW"/>
</dbReference>
<feature type="active site" description="Acyl-thioester intermediate" evidence="4">
    <location>
        <position position="202"/>
    </location>
</feature>
<name>K2PKP0_9LACT</name>
<comment type="caution">
    <text evidence="6">The sequence shown here is derived from an EMBL/GenBank/DDBJ whole genome shotgun (WGS) entry which is preliminary data.</text>
</comment>
<keyword evidence="5" id="KW-1133">Transmembrane helix</keyword>
<dbReference type="InterPro" id="IPR042007">
    <property type="entry name" value="Sortase_A"/>
</dbReference>
<dbReference type="CDD" id="cd06165">
    <property type="entry name" value="Sortase_A"/>
    <property type="match status" value="1"/>
</dbReference>
<evidence type="ECO:0000256" key="1">
    <source>
        <dbReference type="ARBA" id="ARBA00022670"/>
    </source>
</evidence>
<dbReference type="SUPFAM" id="SSF63817">
    <property type="entry name" value="Sortase"/>
    <property type="match status" value="1"/>
</dbReference>
<feature type="transmembrane region" description="Helical" evidence="5">
    <location>
        <begin position="10"/>
        <end position="28"/>
    </location>
</feature>
<dbReference type="GO" id="GO:0006508">
    <property type="term" value="P:proteolysis"/>
    <property type="evidence" value="ECO:0007669"/>
    <property type="project" value="UniProtKB-KW"/>
</dbReference>
<keyword evidence="3" id="KW-0788">Thiol protease</keyword>
<dbReference type="NCBIfam" id="TIGR01076">
    <property type="entry name" value="sortase_fam"/>
    <property type="match status" value="1"/>
</dbReference>
<sequence>MKKYISKEKIIMVVSFVLVIVGLLWFFSPELSKYLIRSKGTTEVNVSHEKMKENQLKATAFKPEEITPKSTSDYVSDYFSESQLPVVGILSIPDINMILPVFNGTTNETMSYGAGTCKPNQVMGKGNYSLASHTIFNMYSGNVMSGVLFGNLIYAQIGQKIYLTDKDKVFEYSIDNIYTVNVNQGNIIDDHDKKDEITLYTCTTLTGEERLVVHGNLIQTSSYTANHSIFE</sequence>
<dbReference type="Pfam" id="PF04203">
    <property type="entry name" value="Sortase"/>
    <property type="match status" value="1"/>
</dbReference>
<dbReference type="EMBL" id="AMQS01000032">
    <property type="protein sequence ID" value="EKF50789.1"/>
    <property type="molecule type" value="Genomic_DNA"/>
</dbReference>
<protein>
    <submittedName>
        <fullName evidence="6">Sortase A, LPXTG specific</fullName>
    </submittedName>
</protein>
<evidence type="ECO:0000313" key="6">
    <source>
        <dbReference type="EMBL" id="EKF50789.1"/>
    </source>
</evidence>
<evidence type="ECO:0000313" key="7">
    <source>
        <dbReference type="Proteomes" id="UP000006787"/>
    </source>
</evidence>
<accession>K2PKP0</accession>
<dbReference type="RefSeq" id="WP_003136413.1">
    <property type="nucleotide sequence ID" value="NZ_AMQS01000032.1"/>
</dbReference>
<keyword evidence="1" id="KW-0645">Protease</keyword>